<reference evidence="1" key="1">
    <citation type="journal article" date="2015" name="Nature">
        <title>Complex archaea that bridge the gap between prokaryotes and eukaryotes.</title>
        <authorList>
            <person name="Spang A."/>
            <person name="Saw J.H."/>
            <person name="Jorgensen S.L."/>
            <person name="Zaremba-Niedzwiedzka K."/>
            <person name="Martijn J."/>
            <person name="Lind A.E."/>
            <person name="van Eijk R."/>
            <person name="Schleper C."/>
            <person name="Guy L."/>
            <person name="Ettema T.J."/>
        </authorList>
    </citation>
    <scope>NUCLEOTIDE SEQUENCE</scope>
</reference>
<organism evidence="1">
    <name type="scientific">marine sediment metagenome</name>
    <dbReference type="NCBI Taxonomy" id="412755"/>
    <lineage>
        <taxon>unclassified sequences</taxon>
        <taxon>metagenomes</taxon>
        <taxon>ecological metagenomes</taxon>
    </lineage>
</organism>
<proteinExistence type="predicted"/>
<dbReference type="EMBL" id="LAZR01000375">
    <property type="protein sequence ID" value="KKN71841.1"/>
    <property type="molecule type" value="Genomic_DNA"/>
</dbReference>
<dbReference type="AlphaFoldDB" id="A0A0F9VE59"/>
<accession>A0A0F9VE59</accession>
<evidence type="ECO:0000313" key="1">
    <source>
        <dbReference type="EMBL" id="KKN71841.1"/>
    </source>
</evidence>
<comment type="caution">
    <text evidence="1">The sequence shown here is derived from an EMBL/GenBank/DDBJ whole genome shotgun (WGS) entry which is preliminary data.</text>
</comment>
<protein>
    <submittedName>
        <fullName evidence="1">Uncharacterized protein</fullName>
    </submittedName>
</protein>
<sequence>MDKRKLVLTVKEAKNIEVGGRLAIKRLLDLGRISEEEFEAISLATVKKAEPLIRQDEAVKWIKALMRGGIMVSKPEQLIGAGERIRKDTLSEVMEIVREYQLDGCLARDDYLVRRAKGWLKLDALKATEGKEG</sequence>
<gene>
    <name evidence="1" type="ORF">LCGC14_0416950</name>
</gene>
<name>A0A0F9VE59_9ZZZZ</name>